<dbReference type="Pfam" id="PF00646">
    <property type="entry name" value="F-box"/>
    <property type="match status" value="1"/>
</dbReference>
<dbReference type="Proteomes" id="UP000479710">
    <property type="component" value="Unassembled WGS sequence"/>
</dbReference>
<evidence type="ECO:0000259" key="1">
    <source>
        <dbReference type="Pfam" id="PF00646"/>
    </source>
</evidence>
<protein>
    <recommendedName>
        <fullName evidence="5">F-box domain-containing protein</fullName>
    </recommendedName>
</protein>
<dbReference type="InterPro" id="IPR001810">
    <property type="entry name" value="F-box_dom"/>
</dbReference>
<name>A0A6G1CBT3_9ORYZ</name>
<evidence type="ECO:0008006" key="5">
    <source>
        <dbReference type="Google" id="ProtNLM"/>
    </source>
</evidence>
<reference evidence="3 4" key="1">
    <citation type="submission" date="2019-11" db="EMBL/GenBank/DDBJ databases">
        <title>Whole genome sequence of Oryza granulata.</title>
        <authorList>
            <person name="Li W."/>
        </authorList>
    </citation>
    <scope>NUCLEOTIDE SEQUENCE [LARGE SCALE GENOMIC DNA]</scope>
    <source>
        <strain evidence="4">cv. Menghai</strain>
        <tissue evidence="3">Leaf</tissue>
    </source>
</reference>
<dbReference type="InterPro" id="IPR036047">
    <property type="entry name" value="F-box-like_dom_sf"/>
</dbReference>
<dbReference type="PANTHER" id="PTHR32141">
    <property type="match status" value="1"/>
</dbReference>
<feature type="domain" description="F-box" evidence="1">
    <location>
        <begin position="22"/>
        <end position="58"/>
    </location>
</feature>
<dbReference type="Gene3D" id="3.80.10.10">
    <property type="entry name" value="Ribonuclease Inhibitor"/>
    <property type="match status" value="1"/>
</dbReference>
<gene>
    <name evidence="3" type="ORF">E2562_033643</name>
</gene>
<feature type="domain" description="FBD" evidence="2">
    <location>
        <begin position="395"/>
        <end position="436"/>
    </location>
</feature>
<dbReference type="Pfam" id="PF08387">
    <property type="entry name" value="FBD"/>
    <property type="match status" value="1"/>
</dbReference>
<dbReference type="AlphaFoldDB" id="A0A6G1CBT3"/>
<sequence>MRLDRFTGSPLTATMAGGVDRISELPDDLLQRILHFAPAKDAAATGVLSTRWRLLWRSTGAVNLAARVTDGTSPHRAITIRARGLDVLGDVLSHPAARHVEELRLGLAGVDSVDIVWYDDDTRGRCVGSFCLGGLGAVRPENLRVLDLAGCNGLPAGAALPRLATLRLRLCSVQLDDLQGIIESAPELATVHLESVHLTEIEEASYPTEIDAPRLRSLKYGGYARRFSLMSPAPDMARVELDFLHENNTDMVRGHFWRFLHSFRDVKNLKLKVIHLKQIAVAGKATRADLLLPLPGVERVELSGLHGPASETAAVAIANLLRCCPNVRDLVLRLSTVQPKSTKNGRYGRDLLRRDQQADLAESLDRFARRRRRSPVINGFDDVGDIHGLSGRSFPCLQSSLRRVSIQFRLDEHNCLGVRLIKFFVENATCLEEMCIDGGKERMFDHINHRVERWIASLPANMASAKCEDAAGSSQEFCTADSVPSVQRECNALEYYILSGDERRWIGSG</sequence>
<dbReference type="SUPFAM" id="SSF52047">
    <property type="entry name" value="RNI-like"/>
    <property type="match status" value="1"/>
</dbReference>
<dbReference type="EMBL" id="SPHZ02000010">
    <property type="protein sequence ID" value="KAF0897093.1"/>
    <property type="molecule type" value="Genomic_DNA"/>
</dbReference>
<organism evidence="3 4">
    <name type="scientific">Oryza meyeriana var. granulata</name>
    <dbReference type="NCBI Taxonomy" id="110450"/>
    <lineage>
        <taxon>Eukaryota</taxon>
        <taxon>Viridiplantae</taxon>
        <taxon>Streptophyta</taxon>
        <taxon>Embryophyta</taxon>
        <taxon>Tracheophyta</taxon>
        <taxon>Spermatophyta</taxon>
        <taxon>Magnoliopsida</taxon>
        <taxon>Liliopsida</taxon>
        <taxon>Poales</taxon>
        <taxon>Poaceae</taxon>
        <taxon>BOP clade</taxon>
        <taxon>Oryzoideae</taxon>
        <taxon>Oryzeae</taxon>
        <taxon>Oryzinae</taxon>
        <taxon>Oryza</taxon>
        <taxon>Oryza meyeriana</taxon>
    </lineage>
</organism>
<evidence type="ECO:0000313" key="4">
    <source>
        <dbReference type="Proteomes" id="UP000479710"/>
    </source>
</evidence>
<dbReference type="PANTHER" id="PTHR32141:SF26">
    <property type="entry name" value="OS08G0328600 PROTEIN"/>
    <property type="match status" value="1"/>
</dbReference>
<dbReference type="CDD" id="cd22160">
    <property type="entry name" value="F-box_AtFBL13-like"/>
    <property type="match status" value="1"/>
</dbReference>
<dbReference type="InterPro" id="IPR006566">
    <property type="entry name" value="FBD"/>
</dbReference>
<comment type="caution">
    <text evidence="3">The sequence shown here is derived from an EMBL/GenBank/DDBJ whole genome shotgun (WGS) entry which is preliminary data.</text>
</comment>
<dbReference type="InterPro" id="IPR032675">
    <property type="entry name" value="LRR_dom_sf"/>
</dbReference>
<proteinExistence type="predicted"/>
<dbReference type="InterPro" id="IPR053781">
    <property type="entry name" value="F-box_AtFBL13-like"/>
</dbReference>
<dbReference type="SUPFAM" id="SSF81383">
    <property type="entry name" value="F-box domain"/>
    <property type="match status" value="1"/>
</dbReference>
<keyword evidence="4" id="KW-1185">Reference proteome</keyword>
<dbReference type="OrthoDB" id="670854at2759"/>
<evidence type="ECO:0000313" key="3">
    <source>
        <dbReference type="EMBL" id="KAF0897093.1"/>
    </source>
</evidence>
<evidence type="ECO:0000259" key="2">
    <source>
        <dbReference type="Pfam" id="PF08387"/>
    </source>
</evidence>
<dbReference type="InterPro" id="IPR055302">
    <property type="entry name" value="F-box_dom-containing"/>
</dbReference>
<accession>A0A6G1CBT3</accession>